<gene>
    <name evidence="3" type="ORF">CQ13_14755</name>
</gene>
<dbReference type="CDD" id="cd08253">
    <property type="entry name" value="zeta_crystallin"/>
    <property type="match status" value="1"/>
</dbReference>
<name>A0A0R3NHJ9_9BRAD</name>
<keyword evidence="4" id="KW-1185">Reference proteome</keyword>
<dbReference type="AlphaFoldDB" id="A0A0R3NHJ9"/>
<dbReference type="Pfam" id="PF08240">
    <property type="entry name" value="ADH_N"/>
    <property type="match status" value="1"/>
</dbReference>
<dbReference type="InterPro" id="IPR013154">
    <property type="entry name" value="ADH-like_N"/>
</dbReference>
<dbReference type="GO" id="GO:0016491">
    <property type="term" value="F:oxidoreductase activity"/>
    <property type="evidence" value="ECO:0007669"/>
    <property type="project" value="InterPro"/>
</dbReference>
<dbReference type="OrthoDB" id="7355832at2"/>
<keyword evidence="1" id="KW-0521">NADP</keyword>
<dbReference type="RefSeq" id="WP_057841571.1">
    <property type="nucleotide sequence ID" value="NZ_LLYA01000002.1"/>
</dbReference>
<dbReference type="SMART" id="SM00829">
    <property type="entry name" value="PKS_ER"/>
    <property type="match status" value="1"/>
</dbReference>
<protein>
    <submittedName>
        <fullName evidence="3">Alcohol dehydrogenase</fullName>
    </submittedName>
</protein>
<dbReference type="InterPro" id="IPR036291">
    <property type="entry name" value="NAD(P)-bd_dom_sf"/>
</dbReference>
<dbReference type="InterPro" id="IPR011032">
    <property type="entry name" value="GroES-like_sf"/>
</dbReference>
<dbReference type="SUPFAM" id="SSF51735">
    <property type="entry name" value="NAD(P)-binding Rossmann-fold domains"/>
    <property type="match status" value="1"/>
</dbReference>
<proteinExistence type="predicted"/>
<evidence type="ECO:0000313" key="4">
    <source>
        <dbReference type="Proteomes" id="UP000052023"/>
    </source>
</evidence>
<dbReference type="PANTHER" id="PTHR44154">
    <property type="entry name" value="QUINONE OXIDOREDUCTASE"/>
    <property type="match status" value="1"/>
</dbReference>
<dbReference type="InterPro" id="IPR020843">
    <property type="entry name" value="ER"/>
</dbReference>
<dbReference type="Pfam" id="PF00107">
    <property type="entry name" value="ADH_zinc_N"/>
    <property type="match status" value="1"/>
</dbReference>
<evidence type="ECO:0000259" key="2">
    <source>
        <dbReference type="SMART" id="SM00829"/>
    </source>
</evidence>
<evidence type="ECO:0000313" key="3">
    <source>
        <dbReference type="EMBL" id="KRR30047.1"/>
    </source>
</evidence>
<sequence>MKAVWYEKTGPAQEVLAYGEMPTPVAGPGEIRVRLQASGVNPADVGRRGGGYRPMEYPRVIPNSDGAGIIDQAGDGVTRLKIGQRVWLFNGQRNGRAFGTAAEYIALAEHLVAPLPDNLSFAEGATLGIPGMTAWCCLYCDGPIVGQTVLVTGGAGAVGHYAVQLAKWGGAKVIATVSSAAKAEQACLAGADLVVNYKTEDVVAKAMTFTGQRGVDRDVDVDFGGNMETTLKLMGVNSTIAVYATNGNRMPVVPMRELMEKCIAVRALVLFALPPPLLAAAQADITKWLSAGRRIHNVAAQFALSDTALAHLAVEKGDKLGTVIVDCARLLPAC</sequence>
<dbReference type="Proteomes" id="UP000052023">
    <property type="component" value="Unassembled WGS sequence"/>
</dbReference>
<dbReference type="SUPFAM" id="SSF50129">
    <property type="entry name" value="GroES-like"/>
    <property type="match status" value="1"/>
</dbReference>
<organism evidence="3 4">
    <name type="scientific">Bradyrhizobium retamae</name>
    <dbReference type="NCBI Taxonomy" id="1300035"/>
    <lineage>
        <taxon>Bacteria</taxon>
        <taxon>Pseudomonadati</taxon>
        <taxon>Pseudomonadota</taxon>
        <taxon>Alphaproteobacteria</taxon>
        <taxon>Hyphomicrobiales</taxon>
        <taxon>Nitrobacteraceae</taxon>
        <taxon>Bradyrhizobium</taxon>
    </lineage>
</organism>
<comment type="caution">
    <text evidence="3">The sequence shown here is derived from an EMBL/GenBank/DDBJ whole genome shotgun (WGS) entry which is preliminary data.</text>
</comment>
<dbReference type="InterPro" id="IPR051603">
    <property type="entry name" value="Zinc-ADH_QOR/CCCR"/>
</dbReference>
<feature type="domain" description="Enoyl reductase (ER)" evidence="2">
    <location>
        <begin position="12"/>
        <end position="325"/>
    </location>
</feature>
<reference evidence="3 4" key="1">
    <citation type="submission" date="2014-03" db="EMBL/GenBank/DDBJ databases">
        <title>Bradyrhizobium valentinum sp. nov., isolated from effective nodules of Lupinus mariae-josephae, a lupine endemic of basic-lime soils in Eastern Spain.</title>
        <authorList>
            <person name="Duran D."/>
            <person name="Rey L."/>
            <person name="Navarro A."/>
            <person name="Busquets A."/>
            <person name="Imperial J."/>
            <person name="Ruiz-Argueso T."/>
        </authorList>
    </citation>
    <scope>NUCLEOTIDE SEQUENCE [LARGE SCALE GENOMIC DNA]</scope>
    <source>
        <strain evidence="3 4">Ro19</strain>
    </source>
</reference>
<dbReference type="InterPro" id="IPR013149">
    <property type="entry name" value="ADH-like_C"/>
</dbReference>
<accession>A0A0R3NHJ9</accession>
<dbReference type="Gene3D" id="3.40.50.720">
    <property type="entry name" value="NAD(P)-binding Rossmann-like Domain"/>
    <property type="match status" value="1"/>
</dbReference>
<dbReference type="PANTHER" id="PTHR44154:SF1">
    <property type="entry name" value="QUINONE OXIDOREDUCTASE"/>
    <property type="match status" value="1"/>
</dbReference>
<dbReference type="Gene3D" id="3.90.180.10">
    <property type="entry name" value="Medium-chain alcohol dehydrogenases, catalytic domain"/>
    <property type="match status" value="1"/>
</dbReference>
<evidence type="ECO:0000256" key="1">
    <source>
        <dbReference type="ARBA" id="ARBA00022857"/>
    </source>
</evidence>
<dbReference type="EMBL" id="LLYA01000002">
    <property type="protein sequence ID" value="KRR30047.1"/>
    <property type="molecule type" value="Genomic_DNA"/>
</dbReference>